<reference evidence="7" key="1">
    <citation type="submission" date="2021-01" db="EMBL/GenBank/DDBJ databases">
        <authorList>
            <person name="Corre E."/>
            <person name="Pelletier E."/>
            <person name="Niang G."/>
            <person name="Scheremetjew M."/>
            <person name="Finn R."/>
            <person name="Kale V."/>
            <person name="Holt S."/>
            <person name="Cochrane G."/>
            <person name="Meng A."/>
            <person name="Brown T."/>
            <person name="Cohen L."/>
        </authorList>
    </citation>
    <scope>NUCLEOTIDE SEQUENCE</scope>
    <source>
        <strain evidence="7">CCMP2084</strain>
    </source>
</reference>
<protein>
    <recommendedName>
        <fullName evidence="5">30S ribosomal protein S15</fullName>
    </recommendedName>
</protein>
<dbReference type="GO" id="GO:0003735">
    <property type="term" value="F:structural constituent of ribosome"/>
    <property type="evidence" value="ECO:0007669"/>
    <property type="project" value="InterPro"/>
</dbReference>
<dbReference type="HAMAP" id="MF_01343_B">
    <property type="entry name" value="Ribosomal_uS15_B"/>
    <property type="match status" value="1"/>
</dbReference>
<dbReference type="InterPro" id="IPR000589">
    <property type="entry name" value="Ribosomal_uS15"/>
</dbReference>
<evidence type="ECO:0000256" key="6">
    <source>
        <dbReference type="SAM" id="MobiDB-lite"/>
    </source>
</evidence>
<dbReference type="GO" id="GO:1990904">
    <property type="term" value="C:ribonucleoprotein complex"/>
    <property type="evidence" value="ECO:0007669"/>
    <property type="project" value="UniProtKB-KW"/>
</dbReference>
<dbReference type="GO" id="GO:0006412">
    <property type="term" value="P:translation"/>
    <property type="evidence" value="ECO:0007669"/>
    <property type="project" value="InterPro"/>
</dbReference>
<dbReference type="SMART" id="SM01387">
    <property type="entry name" value="Ribosomal_S15"/>
    <property type="match status" value="1"/>
</dbReference>
<dbReference type="Gene3D" id="6.10.250.3130">
    <property type="match status" value="1"/>
</dbReference>
<dbReference type="GO" id="GO:0005737">
    <property type="term" value="C:cytoplasm"/>
    <property type="evidence" value="ECO:0007669"/>
    <property type="project" value="UniProtKB-ARBA"/>
</dbReference>
<evidence type="ECO:0000256" key="3">
    <source>
        <dbReference type="ARBA" id="ARBA00023274"/>
    </source>
</evidence>
<feature type="compositionally biased region" description="Basic and acidic residues" evidence="6">
    <location>
        <begin position="157"/>
        <end position="173"/>
    </location>
</feature>
<evidence type="ECO:0000256" key="1">
    <source>
        <dbReference type="ARBA" id="ARBA00008434"/>
    </source>
</evidence>
<dbReference type="EMBL" id="HBHQ01014340">
    <property type="protein sequence ID" value="CAD9817731.1"/>
    <property type="molecule type" value="Transcribed_RNA"/>
</dbReference>
<organism evidence="7">
    <name type="scientific">Attheya septentrionalis</name>
    <dbReference type="NCBI Taxonomy" id="420275"/>
    <lineage>
        <taxon>Eukaryota</taxon>
        <taxon>Sar</taxon>
        <taxon>Stramenopiles</taxon>
        <taxon>Ochrophyta</taxon>
        <taxon>Bacillariophyta</taxon>
        <taxon>Coscinodiscophyceae</taxon>
        <taxon>Chaetocerotophycidae</taxon>
        <taxon>Chaetocerotales</taxon>
        <taxon>Attheyaceae</taxon>
        <taxon>Attheya</taxon>
    </lineage>
</organism>
<keyword evidence="3 4" id="KW-0687">Ribonucleoprotein</keyword>
<dbReference type="SUPFAM" id="SSF47060">
    <property type="entry name" value="S15/NS1 RNA-binding domain"/>
    <property type="match status" value="1"/>
</dbReference>
<dbReference type="PROSITE" id="PS00362">
    <property type="entry name" value="RIBOSOMAL_S15"/>
    <property type="match status" value="1"/>
</dbReference>
<comment type="similarity">
    <text evidence="1 4">Belongs to the universal ribosomal protein uS15 family.</text>
</comment>
<evidence type="ECO:0000256" key="5">
    <source>
        <dbReference type="RuleBase" id="RU003920"/>
    </source>
</evidence>
<dbReference type="PANTHER" id="PTHR23321">
    <property type="entry name" value="RIBOSOMAL PROTEIN S15, BACTERIAL AND ORGANELLAR"/>
    <property type="match status" value="1"/>
</dbReference>
<feature type="region of interest" description="Disordered" evidence="6">
    <location>
        <begin position="154"/>
        <end position="180"/>
    </location>
</feature>
<name>A0A7S2XRC1_9STRA</name>
<accession>A0A7S2XRC1</accession>
<dbReference type="PANTHER" id="PTHR23321:SF26">
    <property type="entry name" value="SMALL RIBOSOMAL SUBUNIT PROTEIN US15M"/>
    <property type="match status" value="1"/>
</dbReference>
<sequence>MVYLFGMQFVRQNTRSFVSMVSVDDLVDEDSAEPEDFIVSAGDLDDEDAEIVEDDGELPGWHVHQNNLLETRTQYRRHETDTGSPEFQVAGMTERITYLTKHLKMHPKDFSTRRGLVALVNKRRRLLNYLHSENAEKYQEIVAALGIRHKAPGNVATKEEKYGRFPNQKDNKRNQKSKGK</sequence>
<dbReference type="Gene3D" id="1.10.287.10">
    <property type="entry name" value="S15/NS1, RNA-binding"/>
    <property type="match status" value="1"/>
</dbReference>
<evidence type="ECO:0000256" key="4">
    <source>
        <dbReference type="RuleBase" id="RU003919"/>
    </source>
</evidence>
<dbReference type="InterPro" id="IPR009068">
    <property type="entry name" value="uS15_NS1_RNA-bd_sf"/>
</dbReference>
<dbReference type="AlphaFoldDB" id="A0A7S2XRC1"/>
<proteinExistence type="inferred from homology"/>
<keyword evidence="2 4" id="KW-0689">Ribosomal protein</keyword>
<evidence type="ECO:0000313" key="7">
    <source>
        <dbReference type="EMBL" id="CAD9817731.1"/>
    </source>
</evidence>
<dbReference type="Pfam" id="PF00312">
    <property type="entry name" value="Ribosomal_S15"/>
    <property type="match status" value="1"/>
</dbReference>
<dbReference type="InterPro" id="IPR005290">
    <property type="entry name" value="Ribosomal_uS15_bac-type"/>
</dbReference>
<dbReference type="CDD" id="cd00353">
    <property type="entry name" value="Ribosomal_S15p_S13e"/>
    <property type="match status" value="1"/>
</dbReference>
<dbReference type="GO" id="GO:0005840">
    <property type="term" value="C:ribosome"/>
    <property type="evidence" value="ECO:0007669"/>
    <property type="project" value="UniProtKB-KW"/>
</dbReference>
<gene>
    <name evidence="7" type="ORF">ASEP1449_LOCUS9563</name>
</gene>
<dbReference type="NCBIfam" id="TIGR00952">
    <property type="entry name" value="S15_bact"/>
    <property type="match status" value="1"/>
</dbReference>
<evidence type="ECO:0000256" key="2">
    <source>
        <dbReference type="ARBA" id="ARBA00022980"/>
    </source>
</evidence>